<dbReference type="EMBL" id="BTSY01000006">
    <property type="protein sequence ID" value="GMT34145.1"/>
    <property type="molecule type" value="Genomic_DNA"/>
</dbReference>
<gene>
    <name evidence="1" type="ORF">PFISCL1PPCAC_25442</name>
</gene>
<name>A0AAV5WRD4_9BILA</name>
<dbReference type="Proteomes" id="UP001432322">
    <property type="component" value="Unassembled WGS sequence"/>
</dbReference>
<proteinExistence type="predicted"/>
<comment type="caution">
    <text evidence="1">The sequence shown here is derived from an EMBL/GenBank/DDBJ whole genome shotgun (WGS) entry which is preliminary data.</text>
</comment>
<evidence type="ECO:0000313" key="1">
    <source>
        <dbReference type="EMBL" id="GMT34145.1"/>
    </source>
</evidence>
<sequence length="83" mass="9355">QTPHWISAKSERTVPLDMVTLDMAYRLTPRVSEWREDGEILQVVGDINRDIGTTANNIVERGGSKIIELGKGHPNIPETNRFI</sequence>
<accession>A0AAV5WRD4</accession>
<feature type="non-terminal residue" evidence="1">
    <location>
        <position position="1"/>
    </location>
</feature>
<protein>
    <submittedName>
        <fullName evidence="1">Uncharacterized protein</fullName>
    </submittedName>
</protein>
<keyword evidence="2" id="KW-1185">Reference proteome</keyword>
<evidence type="ECO:0000313" key="2">
    <source>
        <dbReference type="Proteomes" id="UP001432322"/>
    </source>
</evidence>
<dbReference type="AlphaFoldDB" id="A0AAV5WRD4"/>
<reference evidence="1" key="1">
    <citation type="submission" date="2023-10" db="EMBL/GenBank/DDBJ databases">
        <title>Genome assembly of Pristionchus species.</title>
        <authorList>
            <person name="Yoshida K."/>
            <person name="Sommer R.J."/>
        </authorList>
    </citation>
    <scope>NUCLEOTIDE SEQUENCE</scope>
    <source>
        <strain evidence="1">RS5133</strain>
    </source>
</reference>
<organism evidence="1 2">
    <name type="scientific">Pristionchus fissidentatus</name>
    <dbReference type="NCBI Taxonomy" id="1538716"/>
    <lineage>
        <taxon>Eukaryota</taxon>
        <taxon>Metazoa</taxon>
        <taxon>Ecdysozoa</taxon>
        <taxon>Nematoda</taxon>
        <taxon>Chromadorea</taxon>
        <taxon>Rhabditida</taxon>
        <taxon>Rhabditina</taxon>
        <taxon>Diplogasteromorpha</taxon>
        <taxon>Diplogasteroidea</taxon>
        <taxon>Neodiplogasteridae</taxon>
        <taxon>Pristionchus</taxon>
    </lineage>
</organism>